<feature type="region of interest" description="Disordered" evidence="3">
    <location>
        <begin position="903"/>
        <end position="943"/>
    </location>
</feature>
<dbReference type="SUPFAM" id="SSF47473">
    <property type="entry name" value="EF-hand"/>
    <property type="match status" value="1"/>
</dbReference>
<proteinExistence type="predicted"/>
<feature type="coiled-coil region" evidence="2">
    <location>
        <begin position="370"/>
        <end position="419"/>
    </location>
</feature>
<evidence type="ECO:0000313" key="6">
    <source>
        <dbReference type="Proteomes" id="UP001281761"/>
    </source>
</evidence>
<dbReference type="Proteomes" id="UP001281761">
    <property type="component" value="Unassembled WGS sequence"/>
</dbReference>
<feature type="region of interest" description="Disordered" evidence="3">
    <location>
        <begin position="1158"/>
        <end position="1216"/>
    </location>
</feature>
<feature type="compositionally biased region" description="Basic and acidic residues" evidence="3">
    <location>
        <begin position="998"/>
        <end position="1014"/>
    </location>
</feature>
<evidence type="ECO:0000256" key="1">
    <source>
        <dbReference type="ARBA" id="ARBA00022837"/>
    </source>
</evidence>
<dbReference type="PANTHER" id="PTHR45615">
    <property type="entry name" value="MYOSIN HEAVY CHAIN, NON-MUSCLE"/>
    <property type="match status" value="1"/>
</dbReference>
<feature type="domain" description="EF-hand" evidence="4">
    <location>
        <begin position="1635"/>
        <end position="1670"/>
    </location>
</feature>
<feature type="compositionally biased region" description="Polar residues" evidence="3">
    <location>
        <begin position="111"/>
        <end position="149"/>
    </location>
</feature>
<comment type="caution">
    <text evidence="5">The sequence shown here is derived from an EMBL/GenBank/DDBJ whole genome shotgun (WGS) entry which is preliminary data.</text>
</comment>
<feature type="coiled-coil region" evidence="2">
    <location>
        <begin position="241"/>
        <end position="268"/>
    </location>
</feature>
<evidence type="ECO:0000259" key="4">
    <source>
        <dbReference type="PROSITE" id="PS50222"/>
    </source>
</evidence>
<accession>A0ABQ9YFH2</accession>
<feature type="region of interest" description="Disordered" evidence="3">
    <location>
        <begin position="998"/>
        <end position="1060"/>
    </location>
</feature>
<feature type="compositionally biased region" description="Polar residues" evidence="3">
    <location>
        <begin position="1018"/>
        <end position="1042"/>
    </location>
</feature>
<feature type="region of interest" description="Disordered" evidence="3">
    <location>
        <begin position="1"/>
        <end position="149"/>
    </location>
</feature>
<dbReference type="PROSITE" id="PS50222">
    <property type="entry name" value="EF_HAND_2"/>
    <property type="match status" value="1"/>
</dbReference>
<dbReference type="InterPro" id="IPR011992">
    <property type="entry name" value="EF-hand-dom_pair"/>
</dbReference>
<feature type="region of interest" description="Disordered" evidence="3">
    <location>
        <begin position="1512"/>
        <end position="1532"/>
    </location>
</feature>
<sequence length="2025" mass="228490">MSKDFPKYHDPAAKIAREANENAQKRAHPYFYRDAQMTPGEKGRKLPLHSDASVQRSFNGHDASEGQDENLETLTTFIDPSDRSGKSKPRSITSLSQQNPQVNQKLGKYLKQTTSRSLTNEQPLPLSPTSQIPANTFQQPNTSQQPQHSQAIFNQKLEDAHWRKSTFSDQLPATRTNLVQLLTELTEGLEEYASPTHAVERQNLLDRVSEEILRQVSLDSNTRGKILHTLLTEFKKDSSSIVSLSNSLVDAQNAIDAAEEQRKQQLLEKEADIKRILATIEVEANVSPSSEIGDISKMSKGELQMEVRSLLSKLNDLKNDARKAEIKVLESSEMKTFFEEENFKLMKSSGQAMKTILMLRTQLESTLRIVMEREENLAAAELEKNNLQSMILTREGEIADDIEEEVQMTLERIEKERLQKQRHVEINTNTDQLALSDLHGWIRRELNLGIGVDEETMTDRVLIDSAEERKKREQNIKDKADAEKALVALRADSAEQQVAALEAKIAEMRMSEDSKAKLDDANRMEKKEADLEILRLKRELEEETEKNKNIMTENNLLKKQLEATPNNQTEEEEQDNTEVNDRREEARQMMVDAIAKEDACKLWEERLQEKEEQITKERNALTDQDALLKEEALRLLTLKEQLEKQKRDLEESQGHQSPEPIKERRFEMEKQDSEDLSGEVQQKSQKNDELRNRIEELDAEYQQLCEREADLHKLIAAQQNTLSDIPTQTDSAISSSPGRLEGEPYDVNGVSFVDSGTATEAVIGQLLGNEPSPQILEDEPEGHPFEVTTKLRDLQQNAFASPFDTQDSHSFVLTDSSHALHPGLSMISPDQKILSHVSAQTKAQTPIQTLTVSTQYSGFAYSPLKSATPNRVDIAVWTTDSVTLNKMVDSQNFISTHNQEVQSDAQVRERSTLNVSRTPTPPKETPPMTHSISMNTELSVPPQADIDRTEWRWVESERWMQLVDPTVDNNVFIQAAELQSPDEMITSLRVDELVQKKKLAEDQSRAEEQRRLELEAGSGSTSDTAMNKSFLTQFGSPSQSASDCEATHLEAPSTTDNSSQTFSLLDETLSALLLTADRLVGFEADFAGHFLQHLSETGTPNKEDAESAMPFSTTQIMALSTSDTFKLQALILHLFKKITNLETQLLQPRDLFVEVDQEVEDDDDPEQETVLLEQSPHSRKSPKDTGPTLFSEDELPQASPKVSTAKSQKNPKPFTSSIRQKFAKTPGGVWVDPHVRAADPGGFANVFRSRKGTDTDTDVPQVHHPRFQTILNKTKTEGDHGGRIRPLVWLLRLIPLFYKDKQNHDLTSERNQAPRLPFPLFLKEWLHQHYGIKTLVRSMAYSVQMTSSAYRTDHAEISIFSNLLEGIYTNDHFSFLRVISSVVNVSGQLESMERKQIAGHGSETARQEGGYSTRTQRERAIERRELEEKLSEGNLSEKFISLRLAKMIAALFFYYLNDEDWNNLNDQISSASSGADEIRGKKRRDTNETADPQSSDRIKEGLLTSLQNMDNDTVEQDDKDGLSPQQLPEQEDHTKEYLSTVANNPVKPPTTPISLLQSSIDNFKEKEDFSSSSGGKHNPQPRRRKSLNVAATTTLQAQESALPLSTDRRIDHHTFIHTSQLVQCLMDAFHAGLERYNSFLASVFKSLDRDNDGMLSSEEWEVFVEQTCPSLGASSPITSRVLWMTAGRGMKEPGITLEIILQLSTQFAFFTRNVIANATLTENSPLSQISSTLSSLIIPFAYSDASLAVGTLFASNPAVPVYACRAACSKRKVVRERVLLGCGVIELMNVTGPNKKSVMMQIEGGFEERKGGQSGMLGRMRTKKGHDNPPHAQPQKSHQTTHQVTTSSAVTHSIFYRNPVILPSIAHVQNRNHLHMKEIVVVMQSHVLVCWTRFKSDFEDCHRLPVLSADQTIQTEWENTVSPLFSTIETRVEQPPQQSQKVDSIALVSFHMATMRKIWRLYFMLLRMQHKAVSKSLNQQEERDEESVHVEVVQHYASHIGEQTAMLNTILVSFNSLLSAIPDIR</sequence>
<name>A0ABQ9YFH2_9EUKA</name>
<organism evidence="5 6">
    <name type="scientific">Blattamonas nauphoetae</name>
    <dbReference type="NCBI Taxonomy" id="2049346"/>
    <lineage>
        <taxon>Eukaryota</taxon>
        <taxon>Metamonada</taxon>
        <taxon>Preaxostyla</taxon>
        <taxon>Oxymonadida</taxon>
        <taxon>Blattamonas</taxon>
    </lineage>
</organism>
<reference evidence="5 6" key="1">
    <citation type="journal article" date="2022" name="bioRxiv">
        <title>Genomics of Preaxostyla Flagellates Illuminates Evolutionary Transitions and the Path Towards Mitochondrial Loss.</title>
        <authorList>
            <person name="Novak L.V.F."/>
            <person name="Treitli S.C."/>
            <person name="Pyrih J."/>
            <person name="Halakuc P."/>
            <person name="Pipaliya S.V."/>
            <person name="Vacek V."/>
            <person name="Brzon O."/>
            <person name="Soukal P."/>
            <person name="Eme L."/>
            <person name="Dacks J.B."/>
            <person name="Karnkowska A."/>
            <person name="Elias M."/>
            <person name="Hampl V."/>
        </authorList>
    </citation>
    <scope>NUCLEOTIDE SEQUENCE [LARGE SCALE GENOMIC DNA]</scope>
    <source>
        <strain evidence="5">NAU3</strain>
        <tissue evidence="5">Gut</tissue>
    </source>
</reference>
<keyword evidence="1" id="KW-0106">Calcium</keyword>
<feature type="compositionally biased region" description="Acidic residues" evidence="3">
    <location>
        <begin position="1158"/>
        <end position="1167"/>
    </location>
</feature>
<feature type="region of interest" description="Disordered" evidence="3">
    <location>
        <begin position="1810"/>
        <end position="1844"/>
    </location>
</feature>
<dbReference type="PROSITE" id="PS00018">
    <property type="entry name" value="EF_HAND_1"/>
    <property type="match status" value="1"/>
</dbReference>
<feature type="compositionally biased region" description="Polar residues" evidence="3">
    <location>
        <begin position="1200"/>
        <end position="1216"/>
    </location>
</feature>
<feature type="compositionally biased region" description="Basic and acidic residues" evidence="3">
    <location>
        <begin position="660"/>
        <end position="673"/>
    </location>
</feature>
<keyword evidence="2" id="KW-0175">Coiled coil</keyword>
<feature type="compositionally biased region" description="Basic and acidic residues" evidence="3">
    <location>
        <begin position="1"/>
        <end position="24"/>
    </location>
</feature>
<evidence type="ECO:0000256" key="3">
    <source>
        <dbReference type="SAM" id="MobiDB-lite"/>
    </source>
</evidence>
<feature type="region of interest" description="Disordered" evidence="3">
    <location>
        <begin position="1396"/>
        <end position="1418"/>
    </location>
</feature>
<protein>
    <recommendedName>
        <fullName evidence="4">EF-hand domain-containing protein</fullName>
    </recommendedName>
</protein>
<dbReference type="EMBL" id="JARBJD010000011">
    <property type="protein sequence ID" value="KAK2962376.1"/>
    <property type="molecule type" value="Genomic_DNA"/>
</dbReference>
<feature type="compositionally biased region" description="Polar residues" evidence="3">
    <location>
        <begin position="90"/>
        <end position="104"/>
    </location>
</feature>
<dbReference type="InterPro" id="IPR002048">
    <property type="entry name" value="EF_hand_dom"/>
</dbReference>
<dbReference type="InterPro" id="IPR018247">
    <property type="entry name" value="EF_Hand_1_Ca_BS"/>
</dbReference>
<evidence type="ECO:0000256" key="2">
    <source>
        <dbReference type="SAM" id="Coils"/>
    </source>
</evidence>
<dbReference type="PANTHER" id="PTHR45615:SF40">
    <property type="entry name" value="MYOSIN HEAVY CHAIN, NON-MUSCLE"/>
    <property type="match status" value="1"/>
</dbReference>
<gene>
    <name evidence="5" type="ORF">BLNAU_2619</name>
</gene>
<evidence type="ECO:0000313" key="5">
    <source>
        <dbReference type="EMBL" id="KAK2962376.1"/>
    </source>
</evidence>
<feature type="region of interest" description="Disordered" evidence="3">
    <location>
        <begin position="1469"/>
        <end position="1500"/>
    </location>
</feature>
<feature type="coiled-coil region" evidence="2">
    <location>
        <begin position="300"/>
        <end position="334"/>
    </location>
</feature>
<keyword evidence="6" id="KW-1185">Reference proteome</keyword>
<feature type="region of interest" description="Disordered" evidence="3">
    <location>
        <begin position="646"/>
        <end position="689"/>
    </location>
</feature>